<sequence>MKIKVEELTAIREHLAGQIQTINEDLQDVSAKMVAVPQTEDFKGTAQKNILSYTQRVHQKETTTITTDLNDLLQEYNRLLEQFAQGVDNSPTAVINTDYLHDIQQQFHQAMQQLNVERQQMNRAISMAADEGANVSPLDSGMDRAIQESIQFISRLVNAMEQFNGTAVSSKVADIEHSAIKVQSVVNNLDGFHANGKSRFAKLHSVKDFSKKIQTKKKHKSSSKQSHWLASLLGINMIGFGKSKSHKKGFISGSFAGGGIHGTSKFSLDKFEKLLNFYSFSSFFSNPILGVLLTEFTGTLQKKLHLQKSGKLKLDFESGDGIFKKGKKGKFSGLLASVDTHVLSASIGGESKDRLVSADSNLNGDIGSFKARLDNYKSGNTSKHGFTLSADGLDGSFRGGVNINDGKKGQVGGIHLSGSAGVSAGATAEWTHQHLGDTKVPTLFNHLQINESFNAETIELGGKLGLGAISDITFPVAIPHFSWK</sequence>
<comment type="similarity">
    <text evidence="1">In the N-terminal section; belongs to the LXG family.</text>
</comment>
<dbReference type="EMBL" id="CP093365">
    <property type="protein sequence ID" value="UQS83047.1"/>
    <property type="molecule type" value="Genomic_DNA"/>
</dbReference>
<organism evidence="4 5">
    <name type="scientific">Bombilactobacillus thymidiniphilus</name>
    <dbReference type="NCBI Taxonomy" id="2923363"/>
    <lineage>
        <taxon>Bacteria</taxon>
        <taxon>Bacillati</taxon>
        <taxon>Bacillota</taxon>
        <taxon>Bacilli</taxon>
        <taxon>Lactobacillales</taxon>
        <taxon>Lactobacillaceae</taxon>
        <taxon>Bombilactobacillus</taxon>
    </lineage>
</organism>
<gene>
    <name evidence="4" type="ORF">MOO47_04485</name>
</gene>
<feature type="domain" description="LXG" evidence="3">
    <location>
        <begin position="1"/>
        <end position="226"/>
    </location>
</feature>
<evidence type="ECO:0000313" key="5">
    <source>
        <dbReference type="Proteomes" id="UP000831947"/>
    </source>
</evidence>
<dbReference type="PROSITE" id="PS51756">
    <property type="entry name" value="LXG"/>
    <property type="match status" value="1"/>
</dbReference>
<accession>A0ABY4PBY3</accession>
<evidence type="ECO:0000256" key="1">
    <source>
        <dbReference type="ARBA" id="ARBA00034117"/>
    </source>
</evidence>
<dbReference type="InterPro" id="IPR006829">
    <property type="entry name" value="LXG_dom"/>
</dbReference>
<dbReference type="Proteomes" id="UP000831947">
    <property type="component" value="Chromosome"/>
</dbReference>
<keyword evidence="5" id="KW-1185">Reference proteome</keyword>
<evidence type="ECO:0000259" key="3">
    <source>
        <dbReference type="PROSITE" id="PS51756"/>
    </source>
</evidence>
<dbReference type="RefSeq" id="WP_249512274.1">
    <property type="nucleotide sequence ID" value="NZ_CP093365.1"/>
</dbReference>
<protein>
    <submittedName>
        <fullName evidence="4">LXG domain-containing protein</fullName>
    </submittedName>
</protein>
<evidence type="ECO:0000313" key="4">
    <source>
        <dbReference type="EMBL" id="UQS83047.1"/>
    </source>
</evidence>
<feature type="coiled-coil region" evidence="2">
    <location>
        <begin position="100"/>
        <end position="131"/>
    </location>
</feature>
<name>A0ABY4PBY3_9LACO</name>
<dbReference type="Pfam" id="PF04740">
    <property type="entry name" value="LXG"/>
    <property type="match status" value="1"/>
</dbReference>
<reference evidence="4 5" key="1">
    <citation type="journal article" date="2022" name="Int. J. Syst. Evol. Microbiol.">
        <title>Apilactobacillus apisilvae sp. nov., Nicolia spurrieriana gen. nov. sp. nov., Bombilactobacillus folatiphilus sp. nov. and Bombilactobacillus thymidiniphilus sp. nov., four new lactic acid bacterial isolates from stingless bees Tetragonula carbonaria and Austroplebeia australis.</title>
        <authorList>
            <person name="Oliphant S.A."/>
            <person name="Watson-Haigh N.S."/>
            <person name="Sumby K.M."/>
            <person name="Gardner J."/>
            <person name="Groom S."/>
            <person name="Jiranek V."/>
        </authorList>
    </citation>
    <scope>NUCLEOTIDE SEQUENCE [LARGE SCALE GENOMIC DNA]</scope>
    <source>
        <strain evidence="4 5">SG4_A1</strain>
    </source>
</reference>
<keyword evidence="2" id="KW-0175">Coiled coil</keyword>
<evidence type="ECO:0000256" key="2">
    <source>
        <dbReference type="SAM" id="Coils"/>
    </source>
</evidence>
<proteinExistence type="inferred from homology"/>